<organism evidence="1 2">
    <name type="scientific">Holotrichia oblita</name>
    <name type="common">Chafer beetle</name>
    <dbReference type="NCBI Taxonomy" id="644536"/>
    <lineage>
        <taxon>Eukaryota</taxon>
        <taxon>Metazoa</taxon>
        <taxon>Ecdysozoa</taxon>
        <taxon>Arthropoda</taxon>
        <taxon>Hexapoda</taxon>
        <taxon>Insecta</taxon>
        <taxon>Pterygota</taxon>
        <taxon>Neoptera</taxon>
        <taxon>Endopterygota</taxon>
        <taxon>Coleoptera</taxon>
        <taxon>Polyphaga</taxon>
        <taxon>Scarabaeiformia</taxon>
        <taxon>Scarabaeidae</taxon>
        <taxon>Melolonthinae</taxon>
        <taxon>Holotrichia</taxon>
    </lineage>
</organism>
<sequence>MSKGLDKIVQYFSKQGPIYAQKFYAWAEPQVRPALEVFWKYARVELIPPSPSEIPEIRTKIQNLIKGVRESKWRETTVREAWLNTLVTAEVACWFFMGEIIGKRHIVGYKV</sequence>
<accession>A0ACB9SUK3</accession>
<comment type="caution">
    <text evidence="1">The sequence shown here is derived from an EMBL/GenBank/DDBJ whole genome shotgun (WGS) entry which is preliminary data.</text>
</comment>
<protein>
    <submittedName>
        <fullName evidence="1">Atp synthase subunit</fullName>
    </submittedName>
</protein>
<proteinExistence type="predicted"/>
<dbReference type="EMBL" id="CM043022">
    <property type="protein sequence ID" value="KAI4456125.1"/>
    <property type="molecule type" value="Genomic_DNA"/>
</dbReference>
<name>A0ACB9SUK3_HOLOL</name>
<reference evidence="1" key="1">
    <citation type="submission" date="2022-04" db="EMBL/GenBank/DDBJ databases">
        <title>Chromosome-scale genome assembly of Holotrichia oblita Faldermann.</title>
        <authorList>
            <person name="Rongchong L."/>
        </authorList>
    </citation>
    <scope>NUCLEOTIDE SEQUENCE</scope>
    <source>
        <strain evidence="1">81SQS9</strain>
    </source>
</reference>
<evidence type="ECO:0000313" key="2">
    <source>
        <dbReference type="Proteomes" id="UP001056778"/>
    </source>
</evidence>
<keyword evidence="2" id="KW-1185">Reference proteome</keyword>
<evidence type="ECO:0000313" key="1">
    <source>
        <dbReference type="EMBL" id="KAI4456125.1"/>
    </source>
</evidence>
<dbReference type="Proteomes" id="UP001056778">
    <property type="component" value="Chromosome 8"/>
</dbReference>
<gene>
    <name evidence="1" type="ORF">MML48_8g00006785</name>
</gene>